<dbReference type="PANTHER" id="PTHR23403">
    <property type="entry name" value="TREHALASE"/>
    <property type="match status" value="1"/>
</dbReference>
<dbReference type="RefSeq" id="XP_007605511.1">
    <property type="nucleotide sequence ID" value="XM_007605449.1"/>
</dbReference>
<dbReference type="InterPro" id="IPR001661">
    <property type="entry name" value="Glyco_hydro_37"/>
</dbReference>
<dbReference type="InterPro" id="IPR018232">
    <property type="entry name" value="Glyco_hydro_37_CS"/>
</dbReference>
<keyword evidence="3 4" id="KW-0326">Glycosidase</keyword>
<dbReference type="OMA" id="DAPFGWA"/>
<dbReference type="OrthoDB" id="3542292at2759"/>
<dbReference type="AlphaFoldDB" id="L2GJ42"/>
<comment type="catalytic activity">
    <reaction evidence="4">
        <text>alpha,alpha-trehalose + H2O = alpha-D-glucose + beta-D-glucose</text>
        <dbReference type="Rhea" id="RHEA:32675"/>
        <dbReference type="ChEBI" id="CHEBI:15377"/>
        <dbReference type="ChEBI" id="CHEBI:15903"/>
        <dbReference type="ChEBI" id="CHEBI:16551"/>
        <dbReference type="ChEBI" id="CHEBI:17925"/>
        <dbReference type="EC" id="3.2.1.28"/>
    </reaction>
</comment>
<keyword evidence="2 4" id="KW-0378">Hydrolase</keyword>
<name>L2GJ42_VITCO</name>
<dbReference type="InterPro" id="IPR012341">
    <property type="entry name" value="6hp_glycosidase-like_sf"/>
</dbReference>
<dbReference type="EC" id="3.2.1.28" evidence="4"/>
<dbReference type="Gene3D" id="1.50.10.10">
    <property type="match status" value="1"/>
</dbReference>
<dbReference type="Pfam" id="PF01204">
    <property type="entry name" value="Trehalase"/>
    <property type="match status" value="2"/>
</dbReference>
<accession>L2GJ42</accession>
<dbReference type="VEuPathDB" id="MicrosporidiaDB:VICG_02066"/>
<comment type="similarity">
    <text evidence="1 4">Belongs to the glycosyl hydrolase 37 family.</text>
</comment>
<dbReference type="PRINTS" id="PR00744">
    <property type="entry name" value="GLHYDRLASE37"/>
</dbReference>
<dbReference type="GO" id="GO:0004555">
    <property type="term" value="F:alpha,alpha-trehalase activity"/>
    <property type="evidence" value="ECO:0007669"/>
    <property type="project" value="UniProtKB-EC"/>
</dbReference>
<evidence type="ECO:0000313" key="5">
    <source>
        <dbReference type="EMBL" id="ELA40886.1"/>
    </source>
</evidence>
<dbReference type="InParanoid" id="L2GJ42"/>
<evidence type="ECO:0000256" key="3">
    <source>
        <dbReference type="ARBA" id="ARBA00023295"/>
    </source>
</evidence>
<dbReference type="STRING" id="993615.L2GJ42"/>
<keyword evidence="6" id="KW-1185">Reference proteome</keyword>
<dbReference type="SUPFAM" id="SSF48208">
    <property type="entry name" value="Six-hairpin glycosidases"/>
    <property type="match status" value="1"/>
</dbReference>
<dbReference type="GeneID" id="19882776"/>
<gene>
    <name evidence="5" type="ORF">VICG_02066</name>
</gene>
<dbReference type="EMBL" id="JH370156">
    <property type="protein sequence ID" value="ELA40886.1"/>
    <property type="molecule type" value="Genomic_DNA"/>
</dbReference>
<evidence type="ECO:0000256" key="1">
    <source>
        <dbReference type="ARBA" id="ARBA00005615"/>
    </source>
</evidence>
<dbReference type="FunCoup" id="L2GJ42">
    <property type="interactions" value="12"/>
</dbReference>
<sequence>MLYCNLIYGNVLYFIILFEYAQGYKIDFSINDNKVDNTLSLLDEHNVKDSFTSPDRLLKYNIDDGDTKSMLDKEIHISTIQNIQKYLTSSLDHPEKKKITVENLLKENSTSSPGCDISDYTPVDFSQDISHIKASKNSSLSNILNALNQNWKHLSKISNGSFSEKSTLIDTGLPFFIPGGRFREFYYWDSYWILKGLLGLKMEVSAKNLILNLMRMIELFGFIPNGSRIYYIGRSQPPLFTQMIYLLYEYDSEMFGKFVLEEALNAAIIEYKWLEANRKVKITKNGKVFYLNRYYENSQIPRLECFREDLDVFNEKISNQPLHSKNISNKSLRVNPLVSGIYSGKNQTRNDVYQDNLIEEGDGHSDRSNLKNILSNSYDILELFTHIKSAAESGWDFSSRWLGDGINLRTIHTADFIPVDLNAIIYKNEKILSYLLKIKGNSKLSDKFAKKAHKRLIAIQQVLWNDELGVWNDFDFKNQKLNDSRFYFSNITPLIFGINPPIGNYRQILLRYSKTLFGYPGGIPASDNYIDDKKCALELVFLHQWDFPNVWAPHQSMMVDFLIEKGESSFALHVARTFFNNVNAGFKKHGVFFEKYLCNNSGLTGNGGEYPPQVGFGWTNGTIIDFIIKFDGKISEAFDHKKSYEEILKQLKYSINNNV</sequence>
<dbReference type="Proteomes" id="UP000011082">
    <property type="component" value="Unassembled WGS sequence"/>
</dbReference>
<dbReference type="HOGENOM" id="CLU_006451_4_0_1"/>
<proteinExistence type="inferred from homology"/>
<evidence type="ECO:0000256" key="2">
    <source>
        <dbReference type="ARBA" id="ARBA00022801"/>
    </source>
</evidence>
<dbReference type="PROSITE" id="PS00927">
    <property type="entry name" value="TREHALASE_1"/>
    <property type="match status" value="1"/>
</dbReference>
<dbReference type="PANTHER" id="PTHR23403:SF1">
    <property type="entry name" value="TREHALASE"/>
    <property type="match status" value="1"/>
</dbReference>
<protein>
    <recommendedName>
        <fullName evidence="4">Trehalase</fullName>
        <ecNumber evidence="4">3.2.1.28</ecNumber>
    </recommendedName>
    <alternativeName>
        <fullName evidence="4">Alpha-trehalose glucohydrolase</fullName>
    </alternativeName>
</protein>
<dbReference type="InterPro" id="IPR008928">
    <property type="entry name" value="6-hairpin_glycosidase_sf"/>
</dbReference>
<dbReference type="PROSITE" id="PS00928">
    <property type="entry name" value="TREHALASE_2"/>
    <property type="match status" value="1"/>
</dbReference>
<evidence type="ECO:0000313" key="6">
    <source>
        <dbReference type="Proteomes" id="UP000011082"/>
    </source>
</evidence>
<reference evidence="6" key="1">
    <citation type="submission" date="2011-05" db="EMBL/GenBank/DDBJ databases">
        <title>The genome sequence of Vittaforma corneae strain ATCC 50505.</title>
        <authorList>
            <consortium name="The Broad Institute Genome Sequencing Platform"/>
            <person name="Cuomo C."/>
            <person name="Didier E."/>
            <person name="Bowers L."/>
            <person name="Young S.K."/>
            <person name="Zeng Q."/>
            <person name="Gargeya S."/>
            <person name="Fitzgerald M."/>
            <person name="Haas B."/>
            <person name="Abouelleil A."/>
            <person name="Alvarado L."/>
            <person name="Arachchi H.M."/>
            <person name="Berlin A."/>
            <person name="Chapman S.B."/>
            <person name="Gearin G."/>
            <person name="Goldberg J."/>
            <person name="Griggs A."/>
            <person name="Gujja S."/>
            <person name="Hansen M."/>
            <person name="Heiman D."/>
            <person name="Howarth C."/>
            <person name="Larimer J."/>
            <person name="Lui A."/>
            <person name="MacDonald P.J.P."/>
            <person name="McCowen C."/>
            <person name="Montmayeur A."/>
            <person name="Murphy C."/>
            <person name="Neiman D."/>
            <person name="Pearson M."/>
            <person name="Priest M."/>
            <person name="Roberts A."/>
            <person name="Saif S."/>
            <person name="Shea T."/>
            <person name="Sisk P."/>
            <person name="Stolte C."/>
            <person name="Sykes S."/>
            <person name="Wortman J."/>
            <person name="Nusbaum C."/>
            <person name="Birren B."/>
        </authorList>
    </citation>
    <scope>NUCLEOTIDE SEQUENCE [LARGE SCALE GENOMIC DNA]</scope>
    <source>
        <strain evidence="6">ATCC 50505</strain>
    </source>
</reference>
<organism evidence="5 6">
    <name type="scientific">Vittaforma corneae (strain ATCC 50505)</name>
    <name type="common">Microsporidian parasite</name>
    <name type="synonym">Nosema corneum</name>
    <dbReference type="NCBI Taxonomy" id="993615"/>
    <lineage>
        <taxon>Eukaryota</taxon>
        <taxon>Fungi</taxon>
        <taxon>Fungi incertae sedis</taxon>
        <taxon>Microsporidia</taxon>
        <taxon>Nosematidae</taxon>
        <taxon>Vittaforma</taxon>
    </lineage>
</organism>
<evidence type="ECO:0000256" key="4">
    <source>
        <dbReference type="RuleBase" id="RU361180"/>
    </source>
</evidence>
<dbReference type="GO" id="GO:0005993">
    <property type="term" value="P:trehalose catabolic process"/>
    <property type="evidence" value="ECO:0007669"/>
    <property type="project" value="TreeGrafter"/>
</dbReference>